<dbReference type="InterPro" id="IPR029058">
    <property type="entry name" value="AB_hydrolase_fold"/>
</dbReference>
<dbReference type="PANTHER" id="PTHR43433">
    <property type="entry name" value="HYDROLASE, ALPHA/BETA FOLD FAMILY PROTEIN"/>
    <property type="match status" value="1"/>
</dbReference>
<feature type="domain" description="AB hydrolase-1" evidence="1">
    <location>
        <begin position="67"/>
        <end position="175"/>
    </location>
</feature>
<dbReference type="EMBL" id="CAKLBC010000527">
    <property type="protein sequence ID" value="CAH0486828.1"/>
    <property type="molecule type" value="Genomic_DNA"/>
</dbReference>
<keyword evidence="4" id="KW-1185">Reference proteome</keyword>
<evidence type="ECO:0000313" key="3">
    <source>
        <dbReference type="EMBL" id="CAI5734620.1"/>
    </source>
</evidence>
<name>A0AAV0UGL2_9STRA</name>
<dbReference type="Proteomes" id="UP001157938">
    <property type="component" value="Unassembled WGS sequence"/>
</dbReference>
<dbReference type="AlphaFoldDB" id="A0AAV0UGL2"/>
<gene>
    <name evidence="2" type="ORF">PFR001_LOCUS2427</name>
    <name evidence="3" type="ORF">PFR002_LOCUS7540</name>
</gene>
<dbReference type="Gene3D" id="3.40.50.1820">
    <property type="entry name" value="alpha/beta hydrolase"/>
    <property type="match status" value="1"/>
</dbReference>
<accession>A0AAV0UGL2</accession>
<evidence type="ECO:0000259" key="1">
    <source>
        <dbReference type="Pfam" id="PF00561"/>
    </source>
</evidence>
<dbReference type="PANTHER" id="PTHR43433:SF5">
    <property type="entry name" value="AB HYDROLASE-1 DOMAIN-CONTAINING PROTEIN"/>
    <property type="match status" value="1"/>
</dbReference>
<dbReference type="EMBL" id="CANTFK010000961">
    <property type="protein sequence ID" value="CAI5734620.1"/>
    <property type="molecule type" value="Genomic_DNA"/>
</dbReference>
<protein>
    <recommendedName>
        <fullName evidence="1">AB hydrolase-1 domain-containing protein</fullName>
    </recommendedName>
</protein>
<evidence type="ECO:0000313" key="5">
    <source>
        <dbReference type="Proteomes" id="UP001159659"/>
    </source>
</evidence>
<dbReference type="InterPro" id="IPR000073">
    <property type="entry name" value="AB_hydrolase_1"/>
</dbReference>
<dbReference type="InterPro" id="IPR050471">
    <property type="entry name" value="AB_hydrolase"/>
</dbReference>
<reference evidence="2 4" key="1">
    <citation type="submission" date="2021-11" db="EMBL/GenBank/DDBJ databases">
        <authorList>
            <person name="Islam A."/>
            <person name="Islam S."/>
            <person name="Flora M.S."/>
            <person name="Rahman M."/>
            <person name="Ziaur R.M."/>
            <person name="Epstein J.H."/>
            <person name="Hassan M."/>
            <person name="Klassen M."/>
            <person name="Woodard K."/>
            <person name="Webb A."/>
            <person name="Webby R.J."/>
            <person name="El Zowalaty M.E."/>
        </authorList>
    </citation>
    <scope>NUCLEOTIDE SEQUENCE [LARGE SCALE GENOMIC DNA]</scope>
    <source>
        <strain evidence="2">Pf1</strain>
    </source>
</reference>
<dbReference type="PRINTS" id="PR00111">
    <property type="entry name" value="ABHYDROLASE"/>
</dbReference>
<proteinExistence type="predicted"/>
<comment type="caution">
    <text evidence="3">The sequence shown here is derived from an EMBL/GenBank/DDBJ whole genome shotgun (WGS) entry which is preliminary data.</text>
</comment>
<dbReference type="SUPFAM" id="SSF53474">
    <property type="entry name" value="alpha/beta-Hydrolases"/>
    <property type="match status" value="1"/>
</dbReference>
<dbReference type="Proteomes" id="UP001159659">
    <property type="component" value="Unassembled WGS sequence"/>
</dbReference>
<organism evidence="3 5">
    <name type="scientific">Peronospora farinosa</name>
    <dbReference type="NCBI Taxonomy" id="134698"/>
    <lineage>
        <taxon>Eukaryota</taxon>
        <taxon>Sar</taxon>
        <taxon>Stramenopiles</taxon>
        <taxon>Oomycota</taxon>
        <taxon>Peronosporomycetes</taxon>
        <taxon>Peronosporales</taxon>
        <taxon>Peronosporaceae</taxon>
        <taxon>Peronospora</taxon>
    </lineage>
</organism>
<dbReference type="Pfam" id="PF00561">
    <property type="entry name" value="Abhydrolase_1"/>
    <property type="match status" value="1"/>
</dbReference>
<evidence type="ECO:0000313" key="4">
    <source>
        <dbReference type="Proteomes" id="UP001157938"/>
    </source>
</evidence>
<reference evidence="3" key="2">
    <citation type="submission" date="2022-12" db="EMBL/GenBank/DDBJ databases">
        <authorList>
            <person name="Webb A."/>
        </authorList>
    </citation>
    <scope>NUCLEOTIDE SEQUENCE</scope>
    <source>
        <strain evidence="3">Pf2</strain>
    </source>
</reference>
<sequence length="332" mass="36557">MKINQVTTFTGHGLHSERHLAALNSASKHFPKDRIKKVTLPSKLTIEYTITSSKDEVETTELPIERLVTINGFVMTKEAWAPIIDLLMNQWDAKTQGKKLQILSFDNRGAGGSDAPFARYTTSLMAQDTLELMSHVGWDSAHFIGGSMGGMIALELAAMMPERVLSLTLLVTTRGAYLPHPRAWKPFLGTVLGGSMQCVMELMYPSTILNNPIEGREGLRVKDVLAKYHATPQSDNGFPPLYALIAQGMACLTHYVSDERLALVAKSGFPIFIIGSKQDILIPPENSMALIERLQGDHVQTLFFETGGHGAFFQFAEEIADGLAQTIKRAKL</sequence>
<evidence type="ECO:0000313" key="2">
    <source>
        <dbReference type="EMBL" id="CAH0486828.1"/>
    </source>
</evidence>